<dbReference type="SMART" id="SM00205">
    <property type="entry name" value="THN"/>
    <property type="match status" value="1"/>
</dbReference>
<dbReference type="AlphaFoldDB" id="A0ABD1Z2D6"/>
<dbReference type="SUPFAM" id="SSF49870">
    <property type="entry name" value="Osmotin, thaumatin-like protein"/>
    <property type="match status" value="1"/>
</dbReference>
<keyword evidence="2" id="KW-0732">Signal</keyword>
<accession>A0ABD1Z2D6</accession>
<feature type="disulfide bond" evidence="1">
    <location>
        <begin position="143"/>
        <end position="195"/>
    </location>
</feature>
<feature type="chain" id="PRO_5044892400" description="Thaumatin-like protein" evidence="2">
    <location>
        <begin position="24"/>
        <end position="224"/>
    </location>
</feature>
<name>A0ABD1Z2D6_9MARC</name>
<feature type="signal peptide" evidence="2">
    <location>
        <begin position="1"/>
        <end position="23"/>
    </location>
</feature>
<dbReference type="Gene3D" id="2.60.110.10">
    <property type="entry name" value="Thaumatin"/>
    <property type="match status" value="1"/>
</dbReference>
<evidence type="ECO:0000256" key="1">
    <source>
        <dbReference type="PIRSR" id="PIRSR002703-1"/>
    </source>
</evidence>
<dbReference type="EMBL" id="JBHFFA010000002">
    <property type="protein sequence ID" value="KAL2641660.1"/>
    <property type="molecule type" value="Genomic_DNA"/>
</dbReference>
<dbReference type="PROSITE" id="PS51257">
    <property type="entry name" value="PROKAR_LIPOPROTEIN"/>
    <property type="match status" value="1"/>
</dbReference>
<evidence type="ECO:0008006" key="5">
    <source>
        <dbReference type="Google" id="ProtNLM"/>
    </source>
</evidence>
<comment type="caution">
    <text evidence="3">The sequence shown here is derived from an EMBL/GenBank/DDBJ whole genome shotgun (WGS) entry which is preliminary data.</text>
</comment>
<dbReference type="PROSITE" id="PS51367">
    <property type="entry name" value="THAUMATIN_2"/>
    <property type="match status" value="1"/>
</dbReference>
<feature type="disulfide bond" evidence="1">
    <location>
        <begin position="32"/>
        <end position="223"/>
    </location>
</feature>
<gene>
    <name evidence="3" type="ORF">R1flu_009247</name>
</gene>
<dbReference type="PANTHER" id="PTHR31013:SF2">
    <property type="entry name" value="THAUMATIN-LIKE PROTEIN"/>
    <property type="match status" value="1"/>
</dbReference>
<dbReference type="InterPro" id="IPR001938">
    <property type="entry name" value="Thaumatin"/>
</dbReference>
<organism evidence="3 4">
    <name type="scientific">Riccia fluitans</name>
    <dbReference type="NCBI Taxonomy" id="41844"/>
    <lineage>
        <taxon>Eukaryota</taxon>
        <taxon>Viridiplantae</taxon>
        <taxon>Streptophyta</taxon>
        <taxon>Embryophyta</taxon>
        <taxon>Marchantiophyta</taxon>
        <taxon>Marchantiopsida</taxon>
        <taxon>Marchantiidae</taxon>
        <taxon>Marchantiales</taxon>
        <taxon>Ricciaceae</taxon>
        <taxon>Riccia</taxon>
    </lineage>
</organism>
<keyword evidence="1" id="KW-1015">Disulfide bond</keyword>
<dbReference type="PANTHER" id="PTHR31013">
    <property type="entry name" value="THAUMATIN FAMILY PROTEIN-RELATED"/>
    <property type="match status" value="1"/>
</dbReference>
<dbReference type="Proteomes" id="UP001605036">
    <property type="component" value="Unassembled WGS sequence"/>
</dbReference>
<proteinExistence type="predicted"/>
<sequence length="224" mass="24075">MRLLMVNILGMVLIACTWFTVDGCRITIRNKCYYHITACVQEGSKSDIAQHELPVGGSTFVDFGFGCSWTAGVVYASVQGRCALDGFPKAATDRNFANLAEFTIGSKDGTDYYDLSNVNAYSHPLAIRPVAIAHGEIPKGKRCGSPTCSISDIWATCQSNNRLHTFPTGAVSCINTDGTAGFGPTSGTRLFKRACADAYSYNFDDATSTFICGTGTSYDVIFCP</sequence>
<evidence type="ECO:0000313" key="3">
    <source>
        <dbReference type="EMBL" id="KAL2641660.1"/>
    </source>
</evidence>
<dbReference type="InterPro" id="IPR037176">
    <property type="entry name" value="Osmotin/thaumatin-like_sf"/>
</dbReference>
<protein>
    <recommendedName>
        <fullName evidence="5">Thaumatin-like protein</fullName>
    </recommendedName>
</protein>
<reference evidence="3 4" key="1">
    <citation type="submission" date="2024-09" db="EMBL/GenBank/DDBJ databases">
        <title>Chromosome-scale assembly of Riccia fluitans.</title>
        <authorList>
            <person name="Paukszto L."/>
            <person name="Sawicki J."/>
            <person name="Karawczyk K."/>
            <person name="Piernik-Szablinska J."/>
            <person name="Szczecinska M."/>
            <person name="Mazdziarz M."/>
        </authorList>
    </citation>
    <scope>NUCLEOTIDE SEQUENCE [LARGE SCALE GENOMIC DNA]</scope>
    <source>
        <strain evidence="3">Rf_01</strain>
        <tissue evidence="3">Aerial parts of the thallus</tissue>
    </source>
</reference>
<evidence type="ECO:0000313" key="4">
    <source>
        <dbReference type="Proteomes" id="UP001605036"/>
    </source>
</evidence>
<keyword evidence="4" id="KW-1185">Reference proteome</keyword>
<dbReference type="PIRSF" id="PIRSF002703">
    <property type="entry name" value="Thaumatin"/>
    <property type="match status" value="1"/>
</dbReference>
<evidence type="ECO:0000256" key="2">
    <source>
        <dbReference type="SAM" id="SignalP"/>
    </source>
</evidence>
<dbReference type="Pfam" id="PF00314">
    <property type="entry name" value="Thaumatin"/>
    <property type="match status" value="1"/>
</dbReference>